<keyword evidence="8" id="KW-0812">Transmembrane</keyword>
<dbReference type="eggNOG" id="COG4290">
    <property type="taxonomic scope" value="Bacteria"/>
</dbReference>
<evidence type="ECO:0000313" key="10">
    <source>
        <dbReference type="Proteomes" id="UP000003586"/>
    </source>
</evidence>
<dbReference type="InterPro" id="IPR001887">
    <property type="entry name" value="Barnase"/>
</dbReference>
<evidence type="ECO:0000256" key="8">
    <source>
        <dbReference type="SAM" id="Phobius"/>
    </source>
</evidence>
<reference evidence="9 10" key="1">
    <citation type="submission" date="2013-12" db="EMBL/GenBank/DDBJ databases">
        <authorList>
            <consortium name="DOE Joint Genome Institute"/>
            <person name="Eisen J."/>
            <person name="Huntemann M."/>
            <person name="Han J."/>
            <person name="Chen A."/>
            <person name="Kyrpides N."/>
            <person name="Mavromatis K."/>
            <person name="Markowitz V."/>
            <person name="Palaniappan K."/>
            <person name="Ivanova N."/>
            <person name="Schaumberg A."/>
            <person name="Pati A."/>
            <person name="Liolios K."/>
            <person name="Nordberg H.P."/>
            <person name="Cantor M.N."/>
            <person name="Hua S.X."/>
            <person name="Woyke T."/>
        </authorList>
    </citation>
    <scope>NUCLEOTIDE SEQUENCE [LARGE SCALE GENOMIC DNA]</scope>
    <source>
        <strain evidence="10">DSM 19437</strain>
    </source>
</reference>
<evidence type="ECO:0000256" key="2">
    <source>
        <dbReference type="ARBA" id="ARBA00009006"/>
    </source>
</evidence>
<dbReference type="GO" id="GO:0016787">
    <property type="term" value="F:hydrolase activity"/>
    <property type="evidence" value="ECO:0007669"/>
    <property type="project" value="UniProtKB-KW"/>
</dbReference>
<evidence type="ECO:0000256" key="5">
    <source>
        <dbReference type="ARBA" id="ARBA00022722"/>
    </source>
</evidence>
<dbReference type="OrthoDB" id="9803442at2"/>
<dbReference type="InterPro" id="IPR016191">
    <property type="entry name" value="Ribonuclease/ribotoxin"/>
</dbReference>
<organism evidence="9 10">
    <name type="scientific">Niabella soli DSM 19437</name>
    <dbReference type="NCBI Taxonomy" id="929713"/>
    <lineage>
        <taxon>Bacteria</taxon>
        <taxon>Pseudomonadati</taxon>
        <taxon>Bacteroidota</taxon>
        <taxon>Chitinophagia</taxon>
        <taxon>Chitinophagales</taxon>
        <taxon>Chitinophagaceae</taxon>
        <taxon>Niabella</taxon>
    </lineage>
</organism>
<dbReference type="InterPro" id="IPR053753">
    <property type="entry name" value="RNase_N1/T1-like_sf"/>
</dbReference>
<dbReference type="HOGENOM" id="CLU_104572_1_0_10"/>
<dbReference type="GO" id="GO:0005576">
    <property type="term" value="C:extracellular region"/>
    <property type="evidence" value="ECO:0007669"/>
    <property type="project" value="UniProtKB-SubCell"/>
</dbReference>
<comment type="similarity">
    <text evidence="2">Belongs to the ribonuclease N1/T1 family.</text>
</comment>
<dbReference type="STRING" id="929713.NIASO_12045"/>
<dbReference type="RefSeq" id="WP_008585833.1">
    <property type="nucleotide sequence ID" value="NZ_CP007035.1"/>
</dbReference>
<comment type="subcellular location">
    <subcellularLocation>
        <location evidence="1">Secreted</location>
    </subcellularLocation>
</comment>
<dbReference type="KEGG" id="nso:NIASO_12045"/>
<keyword evidence="8" id="KW-1133">Transmembrane helix</keyword>
<evidence type="ECO:0000256" key="7">
    <source>
        <dbReference type="SAM" id="MobiDB-lite"/>
    </source>
</evidence>
<dbReference type="EMBL" id="CP007035">
    <property type="protein sequence ID" value="AHF15685.1"/>
    <property type="molecule type" value="Genomic_DNA"/>
</dbReference>
<gene>
    <name evidence="9" type="ORF">NIASO_12045</name>
</gene>
<dbReference type="PRINTS" id="PR00117">
    <property type="entry name" value="BARNASE"/>
</dbReference>
<evidence type="ECO:0000256" key="3">
    <source>
        <dbReference type="ARBA" id="ARBA00022214"/>
    </source>
</evidence>
<keyword evidence="5" id="KW-0540">Nuclease</keyword>
<dbReference type="GO" id="GO:0004521">
    <property type="term" value="F:RNA endonuclease activity"/>
    <property type="evidence" value="ECO:0007669"/>
    <property type="project" value="InterPro"/>
</dbReference>
<dbReference type="InterPro" id="IPR000026">
    <property type="entry name" value="N1-like"/>
</dbReference>
<keyword evidence="4" id="KW-0964">Secreted</keyword>
<evidence type="ECO:0000313" key="9">
    <source>
        <dbReference type="EMBL" id="AHF15685.1"/>
    </source>
</evidence>
<dbReference type="GO" id="GO:0003723">
    <property type="term" value="F:RNA binding"/>
    <property type="evidence" value="ECO:0007669"/>
    <property type="project" value="InterPro"/>
</dbReference>
<proteinExistence type="inferred from homology"/>
<keyword evidence="8" id="KW-0472">Membrane</keyword>
<sequence>MQKLNRLLSLILLLAIAVLVYYWYAGKNTGNSRPQPVVPQRVNESPPAVTPAHTDQGAQSIEALTKEAVVVPYVKQTGHLPDYYITKREARNQGWEPSSGNLCNVLPGRAIGGDRFSNRERALPEKEGRKWFEADINFSCGRRNADRLLFSNDRLVFVTKDHYQTFQQK</sequence>
<dbReference type="Gene3D" id="3.40.20.20">
    <property type="match status" value="2"/>
</dbReference>
<keyword evidence="6" id="KW-0378">Hydrolase</keyword>
<evidence type="ECO:0000256" key="1">
    <source>
        <dbReference type="ARBA" id="ARBA00004613"/>
    </source>
</evidence>
<accession>W0EY23</accession>
<evidence type="ECO:0000256" key="6">
    <source>
        <dbReference type="ARBA" id="ARBA00022801"/>
    </source>
</evidence>
<dbReference type="AlphaFoldDB" id="W0EY23"/>
<dbReference type="Proteomes" id="UP000003586">
    <property type="component" value="Chromosome"/>
</dbReference>
<name>W0EY23_9BACT</name>
<dbReference type="Pfam" id="PF00545">
    <property type="entry name" value="Ribonuclease"/>
    <property type="match status" value="1"/>
</dbReference>
<feature type="region of interest" description="Disordered" evidence="7">
    <location>
        <begin position="33"/>
        <end position="56"/>
    </location>
</feature>
<evidence type="ECO:0000256" key="4">
    <source>
        <dbReference type="ARBA" id="ARBA00022525"/>
    </source>
</evidence>
<keyword evidence="10" id="KW-1185">Reference proteome</keyword>
<protein>
    <recommendedName>
        <fullName evidence="3">Ribonuclease</fullName>
    </recommendedName>
</protein>
<feature type="transmembrane region" description="Helical" evidence="8">
    <location>
        <begin position="7"/>
        <end position="24"/>
    </location>
</feature>
<dbReference type="SUPFAM" id="SSF53933">
    <property type="entry name" value="Microbial ribonucleases"/>
    <property type="match status" value="1"/>
</dbReference>